<reference evidence="2" key="1">
    <citation type="submission" date="2019-12" db="EMBL/GenBank/DDBJ databases">
        <title>Genome sequencing and annotation of Brassica cretica.</title>
        <authorList>
            <person name="Studholme D.J."/>
            <person name="Sarris P."/>
        </authorList>
    </citation>
    <scope>NUCLEOTIDE SEQUENCE</scope>
    <source>
        <strain evidence="2">PFS-109/04</strain>
        <tissue evidence="2">Leaf</tissue>
    </source>
</reference>
<comment type="caution">
    <text evidence="2">The sequence shown here is derived from an EMBL/GenBank/DDBJ whole genome shotgun (WGS) entry which is preliminary data.</text>
</comment>
<dbReference type="AlphaFoldDB" id="A0A8S9RN11"/>
<sequence length="210" mass="23331">MFIPNHSSPQSQTTERTTYKPTSSKSPPPQQLTKLNRRLEHEHGSERLKKRKGRLRKYRHKSVKRHWIFVHGPSSFTISQPSGDSGGSSGGVAPLTGDSSEQLLPLICRNQTLRYTIQPLPEIHFKTHHCPRTGAYSSIPAVQAPTSPPHHNDSPLSPSPSVEHSELQEIRTCMTTAAKPPPGQTGNDDSKQAPPLRPAKDLKLKMKLRP</sequence>
<dbReference type="EMBL" id="QGKX02000095">
    <property type="protein sequence ID" value="KAF3574021.1"/>
    <property type="molecule type" value="Genomic_DNA"/>
</dbReference>
<feature type="region of interest" description="Disordered" evidence="1">
    <location>
        <begin position="74"/>
        <end position="97"/>
    </location>
</feature>
<gene>
    <name evidence="2" type="ORF">F2Q69_00062975</name>
</gene>
<dbReference type="Proteomes" id="UP000712600">
    <property type="component" value="Unassembled WGS sequence"/>
</dbReference>
<feature type="compositionally biased region" description="Polar residues" evidence="1">
    <location>
        <begin position="1"/>
        <end position="16"/>
    </location>
</feature>
<proteinExistence type="predicted"/>
<feature type="compositionally biased region" description="Basic and acidic residues" evidence="1">
    <location>
        <begin position="37"/>
        <end position="47"/>
    </location>
</feature>
<feature type="region of interest" description="Disordered" evidence="1">
    <location>
        <begin position="136"/>
        <end position="210"/>
    </location>
</feature>
<protein>
    <submittedName>
        <fullName evidence="2">Uncharacterized protein</fullName>
    </submittedName>
</protein>
<name>A0A8S9RN11_BRACR</name>
<feature type="compositionally biased region" description="Basic residues" evidence="1">
    <location>
        <begin position="48"/>
        <end position="59"/>
    </location>
</feature>
<evidence type="ECO:0000313" key="2">
    <source>
        <dbReference type="EMBL" id="KAF3574021.1"/>
    </source>
</evidence>
<organism evidence="2 3">
    <name type="scientific">Brassica cretica</name>
    <name type="common">Mustard</name>
    <dbReference type="NCBI Taxonomy" id="69181"/>
    <lineage>
        <taxon>Eukaryota</taxon>
        <taxon>Viridiplantae</taxon>
        <taxon>Streptophyta</taxon>
        <taxon>Embryophyta</taxon>
        <taxon>Tracheophyta</taxon>
        <taxon>Spermatophyta</taxon>
        <taxon>Magnoliopsida</taxon>
        <taxon>eudicotyledons</taxon>
        <taxon>Gunneridae</taxon>
        <taxon>Pentapetalae</taxon>
        <taxon>rosids</taxon>
        <taxon>malvids</taxon>
        <taxon>Brassicales</taxon>
        <taxon>Brassicaceae</taxon>
        <taxon>Brassiceae</taxon>
        <taxon>Brassica</taxon>
    </lineage>
</organism>
<feature type="region of interest" description="Disordered" evidence="1">
    <location>
        <begin position="1"/>
        <end position="59"/>
    </location>
</feature>
<accession>A0A8S9RN11</accession>
<evidence type="ECO:0000256" key="1">
    <source>
        <dbReference type="SAM" id="MobiDB-lite"/>
    </source>
</evidence>
<evidence type="ECO:0000313" key="3">
    <source>
        <dbReference type="Proteomes" id="UP000712600"/>
    </source>
</evidence>